<dbReference type="InterPro" id="IPR017894">
    <property type="entry name" value="HTH_IS21_transposase_type"/>
</dbReference>
<keyword evidence="4" id="KW-1185">Reference proteome</keyword>
<dbReference type="Pfam" id="PF01610">
    <property type="entry name" value="DDE_Tnp_ISL3"/>
    <property type="match status" value="2"/>
</dbReference>
<dbReference type="Proteomes" id="UP001601521">
    <property type="component" value="Unassembled WGS sequence"/>
</dbReference>
<sequence>MLFPHLNGLRIEGIGATGPVIGITAETGDGPVGCPACSMPSRRVHSRYERRLSDTAVGGREVMIRLRVRRLFCDNSDCGRKTFAEQVPELAGRHARRTTVLQRLLRAVALALGGRPGARLTRHLAAAVSRMTLLRQIRALPDPAAPVPTVLGVDDFALRRGHHYGTILIDMQTRRPVEVLPDRTSETLAKWLRDRPGVEIVCRDRGGAYAEAIRSGAPNAVQVADRWHMWHNLGEAVERAVTVHRRFLAAAIVDESEPPMSPQLATTPAPSPMPLGPGPAERTDRTAVRTRLRYEAVHQLLTEGRSIRGIAADLGLARGTARRFARAVSPDELLVNNRTGFRRSILEDYKPYLHQRWNEGCTNATQLFVEIKARGYRGSDKILRKYLHPFRTGDQVARTPPTPPTVRRVTSWLMTDPAGLAPDQQRQLDAILTASPELAALAGHVRSFADMMRHLRGSELENWMKAVDADYHPALHSFVRGLRRDQDAATAGLTMEWNSGPVEGHVNRIKMIKREMFGRANLDLLRKRILLSD</sequence>
<evidence type="ECO:0000256" key="1">
    <source>
        <dbReference type="SAM" id="MobiDB-lite"/>
    </source>
</evidence>
<reference evidence="3 4" key="1">
    <citation type="submission" date="2024-10" db="EMBL/GenBank/DDBJ databases">
        <title>The Natural Products Discovery Center: Release of the First 8490 Sequenced Strains for Exploring Actinobacteria Biosynthetic Diversity.</title>
        <authorList>
            <person name="Kalkreuter E."/>
            <person name="Kautsar S.A."/>
            <person name="Yang D."/>
            <person name="Bader C.D."/>
            <person name="Teijaro C.N."/>
            <person name="Fluegel L."/>
            <person name="Davis C.M."/>
            <person name="Simpson J.R."/>
            <person name="Lauterbach L."/>
            <person name="Steele A.D."/>
            <person name="Gui C."/>
            <person name="Meng S."/>
            <person name="Li G."/>
            <person name="Viehrig K."/>
            <person name="Ye F."/>
            <person name="Su P."/>
            <person name="Kiefer A.F."/>
            <person name="Nichols A."/>
            <person name="Cepeda A.J."/>
            <person name="Yan W."/>
            <person name="Fan B."/>
            <person name="Jiang Y."/>
            <person name="Adhikari A."/>
            <person name="Zheng C.-J."/>
            <person name="Schuster L."/>
            <person name="Cowan T.M."/>
            <person name="Smanski M.J."/>
            <person name="Chevrette M.G."/>
            <person name="De Carvalho L.P.S."/>
            <person name="Shen B."/>
        </authorList>
    </citation>
    <scope>NUCLEOTIDE SEQUENCE [LARGE SCALE GENOMIC DNA]</scope>
    <source>
        <strain evidence="3 4">NPDC004550</strain>
    </source>
</reference>
<dbReference type="NCBIfam" id="NF033550">
    <property type="entry name" value="transpos_ISL3"/>
    <property type="match status" value="1"/>
</dbReference>
<dbReference type="InterPro" id="IPR002560">
    <property type="entry name" value="Transposase_DDE"/>
</dbReference>
<dbReference type="EMBL" id="JBIALX010000005">
    <property type="protein sequence ID" value="MFF0454405.1"/>
    <property type="molecule type" value="Genomic_DNA"/>
</dbReference>
<dbReference type="PROSITE" id="PS50531">
    <property type="entry name" value="HTH_IS21"/>
    <property type="match status" value="1"/>
</dbReference>
<gene>
    <name evidence="3" type="ORF">ACFYTH_13660</name>
</gene>
<evidence type="ECO:0000259" key="2">
    <source>
        <dbReference type="PROSITE" id="PS50531"/>
    </source>
</evidence>
<dbReference type="Pfam" id="PF14690">
    <property type="entry name" value="Zn_ribbon_ISL3"/>
    <property type="match status" value="1"/>
</dbReference>
<dbReference type="InterPro" id="IPR029261">
    <property type="entry name" value="Transposase_Znf"/>
</dbReference>
<evidence type="ECO:0000313" key="4">
    <source>
        <dbReference type="Proteomes" id="UP001601521"/>
    </source>
</evidence>
<name>A0ABW6NGX1_9NOCA</name>
<dbReference type="PANTHER" id="PTHR33498:SF1">
    <property type="entry name" value="TRANSPOSASE FOR INSERTION SEQUENCE ELEMENT IS1557"/>
    <property type="match status" value="1"/>
</dbReference>
<dbReference type="InterPro" id="IPR047951">
    <property type="entry name" value="Transpos_ISL3"/>
</dbReference>
<accession>A0ABW6NGX1</accession>
<feature type="region of interest" description="Disordered" evidence="1">
    <location>
        <begin position="258"/>
        <end position="283"/>
    </location>
</feature>
<comment type="caution">
    <text evidence="3">The sequence shown here is derived from an EMBL/GenBank/DDBJ whole genome shotgun (WGS) entry which is preliminary data.</text>
</comment>
<dbReference type="PANTHER" id="PTHR33498">
    <property type="entry name" value="TRANSPOSASE FOR INSERTION SEQUENCE ELEMENT IS1557"/>
    <property type="match status" value="1"/>
</dbReference>
<organism evidence="3 4">
    <name type="scientific">Nocardia africana</name>
    <dbReference type="NCBI Taxonomy" id="134964"/>
    <lineage>
        <taxon>Bacteria</taxon>
        <taxon>Bacillati</taxon>
        <taxon>Actinomycetota</taxon>
        <taxon>Actinomycetes</taxon>
        <taxon>Mycobacteriales</taxon>
        <taxon>Nocardiaceae</taxon>
        <taxon>Nocardia</taxon>
    </lineage>
</organism>
<feature type="domain" description="HTH IS21-type" evidence="2">
    <location>
        <begin position="292"/>
        <end position="357"/>
    </location>
</feature>
<protein>
    <submittedName>
        <fullName evidence="3">ISL3 family transposase</fullName>
    </submittedName>
</protein>
<dbReference type="RefSeq" id="WP_387251283.1">
    <property type="nucleotide sequence ID" value="NZ_JBIALX010000005.1"/>
</dbReference>
<evidence type="ECO:0000313" key="3">
    <source>
        <dbReference type="EMBL" id="MFF0454405.1"/>
    </source>
</evidence>
<proteinExistence type="predicted"/>